<dbReference type="Pfam" id="PF08546">
    <property type="entry name" value="ApbA_C"/>
    <property type="match status" value="1"/>
</dbReference>
<evidence type="ECO:0000256" key="2">
    <source>
        <dbReference type="ARBA" id="ARBA00007870"/>
    </source>
</evidence>
<dbReference type="SUPFAM" id="SSF51735">
    <property type="entry name" value="NAD(P)-binding Rossmann-fold domains"/>
    <property type="match status" value="1"/>
</dbReference>
<dbReference type="InterPro" id="IPR050838">
    <property type="entry name" value="Ketopantoate_reductase"/>
</dbReference>
<dbReference type="Proteomes" id="UP000231990">
    <property type="component" value="Unassembled WGS sequence"/>
</dbReference>
<dbReference type="InterPro" id="IPR008927">
    <property type="entry name" value="6-PGluconate_DH-like_C_sf"/>
</dbReference>
<comment type="pathway">
    <text evidence="1 9">Cofactor biosynthesis; (R)-pantothenate biosynthesis; (R)-pantoate from 3-methyl-2-oxobutanoate: step 2/2.</text>
</comment>
<evidence type="ECO:0000259" key="11">
    <source>
        <dbReference type="Pfam" id="PF08546"/>
    </source>
</evidence>
<evidence type="ECO:0000256" key="3">
    <source>
        <dbReference type="ARBA" id="ARBA00013014"/>
    </source>
</evidence>
<evidence type="ECO:0000256" key="7">
    <source>
        <dbReference type="ARBA" id="ARBA00032024"/>
    </source>
</evidence>
<dbReference type="InterPro" id="IPR003710">
    <property type="entry name" value="ApbA"/>
</dbReference>
<proteinExistence type="inferred from homology"/>
<gene>
    <name evidence="12" type="ORF">CH360_09660</name>
    <name evidence="13" type="ORF">CH373_10575</name>
</gene>
<dbReference type="AlphaFoldDB" id="A0A2M9ZLT0"/>
<dbReference type="EMBL" id="NPDY01000007">
    <property type="protein sequence ID" value="PJZ69834.1"/>
    <property type="molecule type" value="Genomic_DNA"/>
</dbReference>
<sequence length="346" mass="38064">MRQLPQFAILGSGSIGTLIGAHLANAGYPVIFVGRERFQKEIELFGLSISDLKGRTFAIAPNQVRYVTDVKDTKGSDIFLVTVKSKDTEEIGDSLSKLLHSDSPNQSSIVVSFQNGIRNKEILQKHLQHMPDRVLAGMVPFNVVSKGKGQYHRGTSGNLLVENNKYGREIAKHLNAAQLGAGTNSNMNGVLWGKLLFNLNNSLNALSGIPLRQELSEKGFRMIFAEMISEGLRVLKHAGIRPARAGKLIPTLAPFVLNLPDWLFFRVASGMVKIDPEARSSMWEDLIQGRSTEIRNLNGEILDLAKTLGVEAPINATVVQLIEEAEQNPKSLNYSADELKRKIGLN</sequence>
<protein>
    <recommendedName>
        <fullName evidence="4 9">2-dehydropantoate 2-reductase</fullName>
        <ecNumber evidence="3 9">1.1.1.169</ecNumber>
    </recommendedName>
    <alternativeName>
        <fullName evidence="7 9">Ketopantoate reductase</fullName>
    </alternativeName>
</protein>
<dbReference type="Gene3D" id="3.40.50.720">
    <property type="entry name" value="NAD(P)-binding Rossmann-like Domain"/>
    <property type="match status" value="1"/>
</dbReference>
<dbReference type="OrthoDB" id="9793586at2"/>
<evidence type="ECO:0000313" key="12">
    <source>
        <dbReference type="EMBL" id="PJZ69834.1"/>
    </source>
</evidence>
<dbReference type="Proteomes" id="UP000231962">
    <property type="component" value="Unassembled WGS sequence"/>
</dbReference>
<evidence type="ECO:0000256" key="6">
    <source>
        <dbReference type="ARBA" id="ARBA00023002"/>
    </source>
</evidence>
<evidence type="ECO:0000313" key="14">
    <source>
        <dbReference type="Proteomes" id="UP000231962"/>
    </source>
</evidence>
<keyword evidence="5 9" id="KW-0521">NADP</keyword>
<comment type="caution">
    <text evidence="13">The sequence shown here is derived from an EMBL/GenBank/DDBJ whole genome shotgun (WGS) entry which is preliminary data.</text>
</comment>
<evidence type="ECO:0000259" key="10">
    <source>
        <dbReference type="Pfam" id="PF02558"/>
    </source>
</evidence>
<dbReference type="InterPro" id="IPR013752">
    <property type="entry name" value="KPA_reductase"/>
</dbReference>
<dbReference type="InterPro" id="IPR013332">
    <property type="entry name" value="KPR_N"/>
</dbReference>
<dbReference type="Pfam" id="PF02558">
    <property type="entry name" value="ApbA"/>
    <property type="match status" value="1"/>
</dbReference>
<dbReference type="GO" id="GO:0050661">
    <property type="term" value="F:NADP binding"/>
    <property type="evidence" value="ECO:0007669"/>
    <property type="project" value="TreeGrafter"/>
</dbReference>
<feature type="domain" description="Ketopantoate reductase C-terminal" evidence="11">
    <location>
        <begin position="186"/>
        <end position="324"/>
    </location>
</feature>
<comment type="function">
    <text evidence="9">Catalyzes the NADPH-dependent reduction of ketopantoate into pantoic acid.</text>
</comment>
<dbReference type="GO" id="GO:0008677">
    <property type="term" value="F:2-dehydropantoate 2-reductase activity"/>
    <property type="evidence" value="ECO:0007669"/>
    <property type="project" value="UniProtKB-EC"/>
</dbReference>
<comment type="catalytic activity">
    <reaction evidence="8 9">
        <text>(R)-pantoate + NADP(+) = 2-dehydropantoate + NADPH + H(+)</text>
        <dbReference type="Rhea" id="RHEA:16233"/>
        <dbReference type="ChEBI" id="CHEBI:11561"/>
        <dbReference type="ChEBI" id="CHEBI:15378"/>
        <dbReference type="ChEBI" id="CHEBI:15980"/>
        <dbReference type="ChEBI" id="CHEBI:57783"/>
        <dbReference type="ChEBI" id="CHEBI:58349"/>
        <dbReference type="EC" id="1.1.1.169"/>
    </reaction>
</comment>
<feature type="domain" description="Ketopantoate reductase N-terminal" evidence="10">
    <location>
        <begin position="8"/>
        <end position="161"/>
    </location>
</feature>
<dbReference type="EC" id="1.1.1.169" evidence="3 9"/>
<dbReference type="PANTHER" id="PTHR43765">
    <property type="entry name" value="2-DEHYDROPANTOATE 2-REDUCTASE-RELATED"/>
    <property type="match status" value="1"/>
</dbReference>
<dbReference type="GO" id="GO:0005737">
    <property type="term" value="C:cytoplasm"/>
    <property type="evidence" value="ECO:0007669"/>
    <property type="project" value="TreeGrafter"/>
</dbReference>
<dbReference type="GO" id="GO:0015940">
    <property type="term" value="P:pantothenate biosynthetic process"/>
    <property type="evidence" value="ECO:0007669"/>
    <property type="project" value="UniProtKB-UniPathway"/>
</dbReference>
<keyword evidence="14" id="KW-1185">Reference proteome</keyword>
<keyword evidence="6 9" id="KW-0560">Oxidoreductase</keyword>
<dbReference type="NCBIfam" id="NF006083">
    <property type="entry name" value="PRK08229.1"/>
    <property type="match status" value="1"/>
</dbReference>
<dbReference type="InterPro" id="IPR013328">
    <property type="entry name" value="6PGD_dom2"/>
</dbReference>
<dbReference type="Gene3D" id="1.10.1040.10">
    <property type="entry name" value="N-(1-d-carboxylethyl)-l-norvaline Dehydrogenase, domain 2"/>
    <property type="match status" value="1"/>
</dbReference>
<evidence type="ECO:0000313" key="15">
    <source>
        <dbReference type="Proteomes" id="UP000231990"/>
    </source>
</evidence>
<dbReference type="SUPFAM" id="SSF48179">
    <property type="entry name" value="6-phosphogluconate dehydrogenase C-terminal domain-like"/>
    <property type="match status" value="1"/>
</dbReference>
<dbReference type="EMBL" id="NPDZ01000006">
    <property type="protein sequence ID" value="PJZ72951.1"/>
    <property type="molecule type" value="Genomic_DNA"/>
</dbReference>
<evidence type="ECO:0000256" key="5">
    <source>
        <dbReference type="ARBA" id="ARBA00022857"/>
    </source>
</evidence>
<accession>A0A2M9ZLT0</accession>
<name>A0A2M9ZLT0_9LEPT</name>
<dbReference type="NCBIfam" id="TIGR00745">
    <property type="entry name" value="apbA_panE"/>
    <property type="match status" value="1"/>
</dbReference>
<evidence type="ECO:0000256" key="4">
    <source>
        <dbReference type="ARBA" id="ARBA00019465"/>
    </source>
</evidence>
<dbReference type="RefSeq" id="WP_100713815.1">
    <property type="nucleotide sequence ID" value="NZ_NPDY01000007.1"/>
</dbReference>
<comment type="similarity">
    <text evidence="2 9">Belongs to the ketopantoate reductase family.</text>
</comment>
<dbReference type="PANTHER" id="PTHR43765:SF2">
    <property type="entry name" value="2-DEHYDROPANTOATE 2-REDUCTASE"/>
    <property type="match status" value="1"/>
</dbReference>
<reference evidence="14 15" key="1">
    <citation type="submission" date="2017-07" db="EMBL/GenBank/DDBJ databases">
        <title>Leptospira spp. isolated from tropical soils.</title>
        <authorList>
            <person name="Thibeaux R."/>
            <person name="Iraola G."/>
            <person name="Ferres I."/>
            <person name="Bierque E."/>
            <person name="Girault D."/>
            <person name="Soupe-Gilbert M.-E."/>
            <person name="Picardeau M."/>
            <person name="Goarant C."/>
        </authorList>
    </citation>
    <scope>NUCLEOTIDE SEQUENCE [LARGE SCALE GENOMIC DNA]</scope>
    <source>
        <strain evidence="13 15">FH1-B-B1</strain>
        <strain evidence="12 14">FH1-B-C1</strain>
    </source>
</reference>
<organism evidence="13 15">
    <name type="scientific">Leptospira perolatii</name>
    <dbReference type="NCBI Taxonomy" id="2023191"/>
    <lineage>
        <taxon>Bacteria</taxon>
        <taxon>Pseudomonadati</taxon>
        <taxon>Spirochaetota</taxon>
        <taxon>Spirochaetia</taxon>
        <taxon>Leptospirales</taxon>
        <taxon>Leptospiraceae</taxon>
        <taxon>Leptospira</taxon>
    </lineage>
</organism>
<dbReference type="InterPro" id="IPR036291">
    <property type="entry name" value="NAD(P)-bd_dom_sf"/>
</dbReference>
<dbReference type="UniPathway" id="UPA00028">
    <property type="reaction ID" value="UER00004"/>
</dbReference>
<evidence type="ECO:0000313" key="13">
    <source>
        <dbReference type="EMBL" id="PJZ72951.1"/>
    </source>
</evidence>
<evidence type="ECO:0000256" key="1">
    <source>
        <dbReference type="ARBA" id="ARBA00004994"/>
    </source>
</evidence>
<evidence type="ECO:0000256" key="9">
    <source>
        <dbReference type="RuleBase" id="RU362068"/>
    </source>
</evidence>
<evidence type="ECO:0000256" key="8">
    <source>
        <dbReference type="ARBA" id="ARBA00048793"/>
    </source>
</evidence>
<keyword evidence="9" id="KW-0566">Pantothenate biosynthesis</keyword>